<dbReference type="NCBIfam" id="TIGR02281">
    <property type="entry name" value="clan_AA_DTGA"/>
    <property type="match status" value="1"/>
</dbReference>
<keyword evidence="2" id="KW-0472">Membrane</keyword>
<proteinExistence type="predicted"/>
<dbReference type="GO" id="GO:0008233">
    <property type="term" value="F:peptidase activity"/>
    <property type="evidence" value="ECO:0007669"/>
    <property type="project" value="UniProtKB-KW"/>
</dbReference>
<evidence type="ECO:0000313" key="5">
    <source>
        <dbReference type="Proteomes" id="UP001597203"/>
    </source>
</evidence>
<keyword evidence="2" id="KW-1133">Transmembrane helix</keyword>
<sequence>MEQSASVIWYLLAIVLVGSALIGRQLPMGGLLRMALLWVAIFAGLLGLFKLAQGQGYLTGRWAEQGAEQGEVAASGDEPAPLPKASAQGASLRIPLAADGHYWVEGTINGSPARFLIDSGATFTALSDSTARAAGLNYDVGAPGVIMNTANGKVEARQSNIARLSVGPISVSDLPVVVSPAFGEMNVIGMNMLSRLKSWGVQDGAMVLTP</sequence>
<evidence type="ECO:0000313" key="4">
    <source>
        <dbReference type="EMBL" id="MFD1105293.1"/>
    </source>
</evidence>
<dbReference type="Pfam" id="PF13975">
    <property type="entry name" value="gag-asp_proteas"/>
    <property type="match status" value="1"/>
</dbReference>
<name>A0ABW3P1I5_9SPHN</name>
<dbReference type="InterPro" id="IPR034122">
    <property type="entry name" value="Retropepsin-like_bacterial"/>
</dbReference>
<dbReference type="InterPro" id="IPR001995">
    <property type="entry name" value="Peptidase_A2_cat"/>
</dbReference>
<keyword evidence="4" id="KW-0645">Protease</keyword>
<evidence type="ECO:0000256" key="2">
    <source>
        <dbReference type="SAM" id="Phobius"/>
    </source>
</evidence>
<reference evidence="5" key="1">
    <citation type="journal article" date="2019" name="Int. J. Syst. Evol. Microbiol.">
        <title>The Global Catalogue of Microorganisms (GCM) 10K type strain sequencing project: providing services to taxonomists for standard genome sequencing and annotation.</title>
        <authorList>
            <consortium name="The Broad Institute Genomics Platform"/>
            <consortium name="The Broad Institute Genome Sequencing Center for Infectious Disease"/>
            <person name="Wu L."/>
            <person name="Ma J."/>
        </authorList>
    </citation>
    <scope>NUCLEOTIDE SEQUENCE [LARGE SCALE GENOMIC DNA]</scope>
    <source>
        <strain evidence="5">CCUG 54329</strain>
    </source>
</reference>
<dbReference type="Proteomes" id="UP001597203">
    <property type="component" value="Unassembled WGS sequence"/>
</dbReference>
<dbReference type="InterPro" id="IPR001969">
    <property type="entry name" value="Aspartic_peptidase_AS"/>
</dbReference>
<dbReference type="PROSITE" id="PS00141">
    <property type="entry name" value="ASP_PROTEASE"/>
    <property type="match status" value="1"/>
</dbReference>
<feature type="transmembrane region" description="Helical" evidence="2">
    <location>
        <begin position="32"/>
        <end position="52"/>
    </location>
</feature>
<organism evidence="4 5">
    <name type="scientific">Sphingobium olei</name>
    <dbReference type="NCBI Taxonomy" id="420955"/>
    <lineage>
        <taxon>Bacteria</taxon>
        <taxon>Pseudomonadati</taxon>
        <taxon>Pseudomonadota</taxon>
        <taxon>Alphaproteobacteria</taxon>
        <taxon>Sphingomonadales</taxon>
        <taxon>Sphingomonadaceae</taxon>
        <taxon>Sphingobium</taxon>
    </lineage>
</organism>
<keyword evidence="5" id="KW-1185">Reference proteome</keyword>
<dbReference type="Gene3D" id="2.40.70.10">
    <property type="entry name" value="Acid Proteases"/>
    <property type="match status" value="1"/>
</dbReference>
<dbReference type="PROSITE" id="PS50175">
    <property type="entry name" value="ASP_PROT_RETROV"/>
    <property type="match status" value="1"/>
</dbReference>
<evidence type="ECO:0000259" key="3">
    <source>
        <dbReference type="PROSITE" id="PS50175"/>
    </source>
</evidence>
<accession>A0ABW3P1I5</accession>
<gene>
    <name evidence="4" type="ORF">ACFQ24_10495</name>
</gene>
<dbReference type="InterPro" id="IPR011969">
    <property type="entry name" value="Clan_AA_Asp_peptidase_C"/>
</dbReference>
<keyword evidence="1" id="KW-0378">Hydrolase</keyword>
<protein>
    <submittedName>
        <fullName evidence="4">TIGR02281 family clan AA aspartic protease</fullName>
    </submittedName>
</protein>
<dbReference type="EMBL" id="JBHTLS010000122">
    <property type="protein sequence ID" value="MFD1105293.1"/>
    <property type="molecule type" value="Genomic_DNA"/>
</dbReference>
<comment type="caution">
    <text evidence="4">The sequence shown here is derived from an EMBL/GenBank/DDBJ whole genome shotgun (WGS) entry which is preliminary data.</text>
</comment>
<keyword evidence="2" id="KW-0812">Transmembrane</keyword>
<feature type="transmembrane region" description="Helical" evidence="2">
    <location>
        <begin position="7"/>
        <end position="26"/>
    </location>
</feature>
<evidence type="ECO:0000256" key="1">
    <source>
        <dbReference type="ARBA" id="ARBA00022801"/>
    </source>
</evidence>
<dbReference type="GO" id="GO:0006508">
    <property type="term" value="P:proteolysis"/>
    <property type="evidence" value="ECO:0007669"/>
    <property type="project" value="UniProtKB-KW"/>
</dbReference>
<dbReference type="InterPro" id="IPR021109">
    <property type="entry name" value="Peptidase_aspartic_dom_sf"/>
</dbReference>
<dbReference type="SUPFAM" id="SSF50630">
    <property type="entry name" value="Acid proteases"/>
    <property type="match status" value="1"/>
</dbReference>
<dbReference type="RefSeq" id="WP_380911004.1">
    <property type="nucleotide sequence ID" value="NZ_JBHTLS010000122.1"/>
</dbReference>
<feature type="domain" description="Peptidase A2" evidence="3">
    <location>
        <begin position="113"/>
        <end position="192"/>
    </location>
</feature>
<dbReference type="CDD" id="cd05483">
    <property type="entry name" value="retropepsin_like_bacteria"/>
    <property type="match status" value="1"/>
</dbReference>